<organism evidence="2 3">
    <name type="scientific">Portunus trituberculatus</name>
    <name type="common">Swimming crab</name>
    <name type="synonym">Neptunus trituberculatus</name>
    <dbReference type="NCBI Taxonomy" id="210409"/>
    <lineage>
        <taxon>Eukaryota</taxon>
        <taxon>Metazoa</taxon>
        <taxon>Ecdysozoa</taxon>
        <taxon>Arthropoda</taxon>
        <taxon>Crustacea</taxon>
        <taxon>Multicrustacea</taxon>
        <taxon>Malacostraca</taxon>
        <taxon>Eumalacostraca</taxon>
        <taxon>Eucarida</taxon>
        <taxon>Decapoda</taxon>
        <taxon>Pleocyemata</taxon>
        <taxon>Brachyura</taxon>
        <taxon>Eubrachyura</taxon>
        <taxon>Portunoidea</taxon>
        <taxon>Portunidae</taxon>
        <taxon>Portuninae</taxon>
        <taxon>Portunus</taxon>
    </lineage>
</organism>
<dbReference type="AlphaFoldDB" id="A0A5B7K6S9"/>
<name>A0A5B7K6S9_PORTR</name>
<gene>
    <name evidence="2" type="ORF">E2C01_101912</name>
</gene>
<proteinExistence type="predicted"/>
<keyword evidence="3" id="KW-1185">Reference proteome</keyword>
<sequence length="88" mass="9289">MEGGGEDGEGNGRRGGRGVAGQLGRGTDTLRLKPRPSPPNICTTPWISDMSPPLFTSPANEEAVCVYQRAWRRLGGQWEGGGVCVCCA</sequence>
<evidence type="ECO:0000313" key="2">
    <source>
        <dbReference type="EMBL" id="MPD06122.1"/>
    </source>
</evidence>
<dbReference type="EMBL" id="VSRR010149550">
    <property type="protein sequence ID" value="MPD06122.1"/>
    <property type="molecule type" value="Genomic_DNA"/>
</dbReference>
<evidence type="ECO:0000313" key="3">
    <source>
        <dbReference type="Proteomes" id="UP000324222"/>
    </source>
</evidence>
<feature type="region of interest" description="Disordered" evidence="1">
    <location>
        <begin position="1"/>
        <end position="46"/>
    </location>
</feature>
<comment type="caution">
    <text evidence="2">The sequence shown here is derived from an EMBL/GenBank/DDBJ whole genome shotgun (WGS) entry which is preliminary data.</text>
</comment>
<protein>
    <submittedName>
        <fullName evidence="2">Uncharacterized protein</fullName>
    </submittedName>
</protein>
<dbReference type="Proteomes" id="UP000324222">
    <property type="component" value="Unassembled WGS sequence"/>
</dbReference>
<accession>A0A5B7K6S9</accession>
<evidence type="ECO:0000256" key="1">
    <source>
        <dbReference type="SAM" id="MobiDB-lite"/>
    </source>
</evidence>
<reference evidence="2 3" key="1">
    <citation type="submission" date="2019-05" db="EMBL/GenBank/DDBJ databases">
        <title>Another draft genome of Portunus trituberculatus and its Hox gene families provides insights of decapod evolution.</title>
        <authorList>
            <person name="Jeong J.-H."/>
            <person name="Song I."/>
            <person name="Kim S."/>
            <person name="Choi T."/>
            <person name="Kim D."/>
            <person name="Ryu S."/>
            <person name="Kim W."/>
        </authorList>
    </citation>
    <scope>NUCLEOTIDE SEQUENCE [LARGE SCALE GENOMIC DNA]</scope>
    <source>
        <tissue evidence="2">Muscle</tissue>
    </source>
</reference>